<dbReference type="Pfam" id="PF04023">
    <property type="entry name" value="FeoA"/>
    <property type="match status" value="1"/>
</dbReference>
<comment type="caution">
    <text evidence="3">The sequence shown here is derived from an EMBL/GenBank/DDBJ whole genome shotgun (WGS) entry which is preliminary data.</text>
</comment>
<dbReference type="InterPro" id="IPR008988">
    <property type="entry name" value="Transcriptional_repressor_C"/>
</dbReference>
<dbReference type="SMART" id="SM00899">
    <property type="entry name" value="FeoA"/>
    <property type="match status" value="1"/>
</dbReference>
<dbReference type="Proteomes" id="UP000075359">
    <property type="component" value="Unassembled WGS sequence"/>
</dbReference>
<gene>
    <name evidence="3" type="ORF">AS592_02655</name>
</gene>
<dbReference type="PANTHER" id="PTHR42954">
    <property type="entry name" value="FE(2+) TRANSPORT PROTEIN A"/>
    <property type="match status" value="1"/>
</dbReference>
<organism evidence="3 4">
    <name type="scientific">Sulfurovum riftiae</name>
    <dbReference type="NCBI Taxonomy" id="1630136"/>
    <lineage>
        <taxon>Bacteria</taxon>
        <taxon>Pseudomonadati</taxon>
        <taxon>Campylobacterota</taxon>
        <taxon>Epsilonproteobacteria</taxon>
        <taxon>Campylobacterales</taxon>
        <taxon>Sulfurovaceae</taxon>
        <taxon>Sulfurovum</taxon>
    </lineage>
</organism>
<feature type="domain" description="Ferrous iron transporter FeoA-like" evidence="2">
    <location>
        <begin position="1"/>
        <end position="73"/>
    </location>
</feature>
<protein>
    <submittedName>
        <fullName evidence="3">Iron transporter FeoA</fullName>
    </submittedName>
</protein>
<keyword evidence="4" id="KW-1185">Reference proteome</keyword>
<keyword evidence="1" id="KW-0408">Iron</keyword>
<reference evidence="3 4" key="1">
    <citation type="submission" date="2015-11" db="EMBL/GenBank/DDBJ databases">
        <title>Draft genome of Sulfurovum riftiae 1812E, a member of the Epsilonproteobacteria isolated from the tube of the deep-sea hydrothermal vent tubewom Riftia pachyptila.</title>
        <authorList>
            <person name="Vetriani C."/>
            <person name="Giovannelli D."/>
        </authorList>
    </citation>
    <scope>NUCLEOTIDE SEQUENCE [LARGE SCALE GENOMIC DNA]</scope>
    <source>
        <strain evidence="3 4">1812E</strain>
    </source>
</reference>
<evidence type="ECO:0000313" key="4">
    <source>
        <dbReference type="Proteomes" id="UP000075359"/>
    </source>
</evidence>
<evidence type="ECO:0000256" key="1">
    <source>
        <dbReference type="ARBA" id="ARBA00023004"/>
    </source>
</evidence>
<name>A0A151CID9_9BACT</name>
<evidence type="ECO:0000259" key="2">
    <source>
        <dbReference type="SMART" id="SM00899"/>
    </source>
</evidence>
<dbReference type="InterPro" id="IPR052713">
    <property type="entry name" value="FeoA"/>
</dbReference>
<dbReference type="GO" id="GO:0046914">
    <property type="term" value="F:transition metal ion binding"/>
    <property type="evidence" value="ECO:0007669"/>
    <property type="project" value="InterPro"/>
</dbReference>
<dbReference type="AlphaFoldDB" id="A0A151CID9"/>
<dbReference type="PANTHER" id="PTHR42954:SF2">
    <property type="entry name" value="FE(2+) TRANSPORT PROTEIN A"/>
    <property type="match status" value="1"/>
</dbReference>
<accession>A0A151CID9</accession>
<dbReference type="InterPro" id="IPR038157">
    <property type="entry name" value="FeoA_core_dom"/>
</dbReference>
<proteinExistence type="predicted"/>
<dbReference type="OrthoDB" id="9811076at2"/>
<evidence type="ECO:0000313" key="3">
    <source>
        <dbReference type="EMBL" id="KYJ87259.1"/>
    </source>
</evidence>
<dbReference type="RefSeq" id="WP_067328987.1">
    <property type="nucleotide sequence ID" value="NZ_LNKT01000002.1"/>
</dbReference>
<sequence length="86" mass="9669">MKLSELHPKQKAIIRSIGDIGELKNRLMELGVLCGEPVQVVRIAPLGDPIEIRIGDEHLALRNEDAQKIEVEAISQLRHRERKGLS</sequence>
<dbReference type="Gene3D" id="2.30.30.90">
    <property type="match status" value="1"/>
</dbReference>
<dbReference type="SUPFAM" id="SSF50037">
    <property type="entry name" value="C-terminal domain of transcriptional repressors"/>
    <property type="match status" value="1"/>
</dbReference>
<dbReference type="InterPro" id="IPR007167">
    <property type="entry name" value="Fe-transptr_FeoA-like"/>
</dbReference>
<dbReference type="STRING" id="1630136.AS592_02655"/>
<dbReference type="EMBL" id="LNKT01000002">
    <property type="protein sequence ID" value="KYJ87259.1"/>
    <property type="molecule type" value="Genomic_DNA"/>
</dbReference>